<protein>
    <submittedName>
        <fullName evidence="3">Caspase domain-containing protein</fullName>
    </submittedName>
</protein>
<gene>
    <name evidence="3" type="ORF">CSOJ01_13819</name>
</gene>
<dbReference type="Gene3D" id="3.40.50.1460">
    <property type="match status" value="1"/>
</dbReference>
<dbReference type="Pfam" id="PF00656">
    <property type="entry name" value="Peptidase_C14"/>
    <property type="match status" value="1"/>
</dbReference>
<dbReference type="GO" id="GO:0006508">
    <property type="term" value="P:proteolysis"/>
    <property type="evidence" value="ECO:0007669"/>
    <property type="project" value="InterPro"/>
</dbReference>
<evidence type="ECO:0000256" key="1">
    <source>
        <dbReference type="ARBA" id="ARBA00009005"/>
    </source>
</evidence>
<feature type="domain" description="Peptidase C14 caspase" evidence="2">
    <location>
        <begin position="11"/>
        <end position="279"/>
    </location>
</feature>
<evidence type="ECO:0000259" key="2">
    <source>
        <dbReference type="Pfam" id="PF00656"/>
    </source>
</evidence>
<dbReference type="PANTHER" id="PTHR48104">
    <property type="entry name" value="METACASPASE-4"/>
    <property type="match status" value="1"/>
</dbReference>
<evidence type="ECO:0000313" key="4">
    <source>
        <dbReference type="Proteomes" id="UP000652219"/>
    </source>
</evidence>
<sequence length="637" mass="71032">MDDRRESVNYFAILVGIDFYKEAPLKGCVRDVQEIAKYLKRAQPGAQIHTFTASPPGDTGSSLPAEDPSLWPTFENIIPKIQEVASIATPGDYIHIHYSGHGTRTEPLGDLALDLLGDVQKTGVRYLRGVEFALLLRDLVVKKLHVSLVLDCCFSGGVSRDDSSVRYLHYDPSTDAEYPATVPCSEGKETPSSHRDVSMRDNWLVDPNGYTIMTACGPHERAREIRLPNGERHGALSYFLLRTLTGFGGLGRKQGYIYRHLCARFKKYWPQQNPMLYGNRDKCFFSNSFSEAQVISIQAINRNDGTFQLQAGQAQGICNGDRFAITPYDSMENTFAASQGSCVATVTCAGALQSTLEVLSPTTMGTQTWWTAVALTRNYLNKYPVRVPRDTTFREELVAALKERSLCAVEDKSPFAFAVRSKGNQYEISDQLTNKTVDVLAMAHVRTAPDQVCDVIQHLAKFTMVKDLANDTPRNSFQKSLNISLVGPSGDTFSSGSSVRVDHRDLVTLIAENMGDRELYIYIFDLGPDWQVENIFQASHDVVPRSQKDQTSRGTARKTWKLRMEVPTEMTDKGQLYCNDAIVVFVTAQLTSFDLLELPKLNESATRIATDGIRRGGDGLLSEEWACFYFSVVTHVR</sequence>
<dbReference type="GO" id="GO:0005737">
    <property type="term" value="C:cytoplasm"/>
    <property type="evidence" value="ECO:0007669"/>
    <property type="project" value="TreeGrafter"/>
</dbReference>
<reference evidence="3 4" key="1">
    <citation type="journal article" date="2020" name="Phytopathology">
        <title>Genome Sequence Resources of Colletotrichum truncatum, C. plurivorum, C. musicola, and C. sojae: Four Species Pathogenic to Soybean (Glycine max).</title>
        <authorList>
            <person name="Rogerio F."/>
            <person name="Boufleur T.R."/>
            <person name="Ciampi-Guillardi M."/>
            <person name="Sukno S.A."/>
            <person name="Thon M.R."/>
            <person name="Massola Junior N.S."/>
            <person name="Baroncelli R."/>
        </authorList>
    </citation>
    <scope>NUCLEOTIDE SEQUENCE [LARGE SCALE GENOMIC DNA]</scope>
    <source>
        <strain evidence="3 4">LFN0009</strain>
    </source>
</reference>
<comment type="similarity">
    <text evidence="1">Belongs to the peptidase C14B family.</text>
</comment>
<name>A0A8H6ISD5_9PEZI</name>
<evidence type="ECO:0000313" key="3">
    <source>
        <dbReference type="EMBL" id="KAF6793796.1"/>
    </source>
</evidence>
<keyword evidence="4" id="KW-1185">Reference proteome</keyword>
<dbReference type="EMBL" id="WIGN01000422">
    <property type="protein sequence ID" value="KAF6793796.1"/>
    <property type="molecule type" value="Genomic_DNA"/>
</dbReference>
<dbReference type="Proteomes" id="UP000652219">
    <property type="component" value="Unassembled WGS sequence"/>
</dbReference>
<accession>A0A8H6ISD5</accession>
<organism evidence="3 4">
    <name type="scientific">Colletotrichum sojae</name>
    <dbReference type="NCBI Taxonomy" id="2175907"/>
    <lineage>
        <taxon>Eukaryota</taxon>
        <taxon>Fungi</taxon>
        <taxon>Dikarya</taxon>
        <taxon>Ascomycota</taxon>
        <taxon>Pezizomycotina</taxon>
        <taxon>Sordariomycetes</taxon>
        <taxon>Hypocreomycetidae</taxon>
        <taxon>Glomerellales</taxon>
        <taxon>Glomerellaceae</taxon>
        <taxon>Colletotrichum</taxon>
        <taxon>Colletotrichum orchidearum species complex</taxon>
    </lineage>
</organism>
<dbReference type="InterPro" id="IPR050452">
    <property type="entry name" value="Metacaspase"/>
</dbReference>
<dbReference type="PANTHER" id="PTHR48104:SF30">
    <property type="entry name" value="METACASPASE-1"/>
    <property type="match status" value="1"/>
</dbReference>
<dbReference type="AlphaFoldDB" id="A0A8H6ISD5"/>
<dbReference type="InterPro" id="IPR011600">
    <property type="entry name" value="Pept_C14_caspase"/>
</dbReference>
<dbReference type="GO" id="GO:0004197">
    <property type="term" value="F:cysteine-type endopeptidase activity"/>
    <property type="evidence" value="ECO:0007669"/>
    <property type="project" value="InterPro"/>
</dbReference>
<proteinExistence type="inferred from homology"/>
<comment type="caution">
    <text evidence="3">The sequence shown here is derived from an EMBL/GenBank/DDBJ whole genome shotgun (WGS) entry which is preliminary data.</text>
</comment>